<keyword evidence="3" id="KW-1185">Reference proteome</keyword>
<evidence type="ECO:0000256" key="1">
    <source>
        <dbReference type="SAM" id="MobiDB-lite"/>
    </source>
</evidence>
<evidence type="ECO:0000313" key="3">
    <source>
        <dbReference type="Proteomes" id="UP000807769"/>
    </source>
</evidence>
<organism evidence="2 3">
    <name type="scientific">Suillus subaureus</name>
    <dbReference type="NCBI Taxonomy" id="48587"/>
    <lineage>
        <taxon>Eukaryota</taxon>
        <taxon>Fungi</taxon>
        <taxon>Dikarya</taxon>
        <taxon>Basidiomycota</taxon>
        <taxon>Agaricomycotina</taxon>
        <taxon>Agaricomycetes</taxon>
        <taxon>Agaricomycetidae</taxon>
        <taxon>Boletales</taxon>
        <taxon>Suillineae</taxon>
        <taxon>Suillaceae</taxon>
        <taxon>Suillus</taxon>
    </lineage>
</organism>
<sequence length="268" mass="30830">MSVRLQVPPIPLSRFRRLRPPSDSSTYQDIVEVVILLEKVCLLPLILPSQISNPSIQGLTRQRLQHIEQTLYQLSERRQRLGHPEQSPNEDTHWSGPVLWMVYGNDFESCARYVTRQFNDWGYFDVQHPQELSEICTSLANKRAGTSVDILKTLAGRPKTWLKACFSKQLQDYTWTHTNNFSALVGSFILNMNEELHHSLMKHSSCCHILRNVRVLAFRWQHTRTPGKALLLRSPDQPMIPSQGYPGVGNKGRKTNTNNRSRTAKEES</sequence>
<dbReference type="GeneID" id="64627295"/>
<reference evidence="2" key="1">
    <citation type="journal article" date="2020" name="New Phytol.">
        <title>Comparative genomics reveals dynamic genome evolution in host specialist ectomycorrhizal fungi.</title>
        <authorList>
            <person name="Lofgren L.A."/>
            <person name="Nguyen N.H."/>
            <person name="Vilgalys R."/>
            <person name="Ruytinx J."/>
            <person name="Liao H.L."/>
            <person name="Branco S."/>
            <person name="Kuo A."/>
            <person name="LaButti K."/>
            <person name="Lipzen A."/>
            <person name="Andreopoulos W."/>
            <person name="Pangilinan J."/>
            <person name="Riley R."/>
            <person name="Hundley H."/>
            <person name="Na H."/>
            <person name="Barry K."/>
            <person name="Grigoriev I.V."/>
            <person name="Stajich J.E."/>
            <person name="Kennedy P.G."/>
        </authorList>
    </citation>
    <scope>NUCLEOTIDE SEQUENCE</scope>
    <source>
        <strain evidence="2">MN1</strain>
    </source>
</reference>
<evidence type="ECO:0000313" key="2">
    <source>
        <dbReference type="EMBL" id="KAG1809678.1"/>
    </source>
</evidence>
<feature type="region of interest" description="Disordered" evidence="1">
    <location>
        <begin position="231"/>
        <end position="268"/>
    </location>
</feature>
<dbReference type="RefSeq" id="XP_041189392.1">
    <property type="nucleotide sequence ID" value="XM_041333278.1"/>
</dbReference>
<dbReference type="OrthoDB" id="2668546at2759"/>
<accession>A0A9P7E2X1</accession>
<dbReference type="AlphaFoldDB" id="A0A9P7E2X1"/>
<dbReference type="Proteomes" id="UP000807769">
    <property type="component" value="Unassembled WGS sequence"/>
</dbReference>
<dbReference type="EMBL" id="JABBWG010000033">
    <property type="protein sequence ID" value="KAG1809678.1"/>
    <property type="molecule type" value="Genomic_DNA"/>
</dbReference>
<proteinExistence type="predicted"/>
<comment type="caution">
    <text evidence="2">The sequence shown here is derived from an EMBL/GenBank/DDBJ whole genome shotgun (WGS) entry which is preliminary data.</text>
</comment>
<protein>
    <submittedName>
        <fullName evidence="2">Uncharacterized protein</fullName>
    </submittedName>
</protein>
<gene>
    <name evidence="2" type="ORF">BJ212DRAFT_1302509</name>
</gene>
<name>A0A9P7E2X1_9AGAM</name>